<feature type="transmembrane region" description="Helical" evidence="1">
    <location>
        <begin position="36"/>
        <end position="60"/>
    </location>
</feature>
<reference evidence="3" key="1">
    <citation type="submission" date="2016-06" db="EMBL/GenBank/DDBJ databases">
        <authorList>
            <person name="Varghese N."/>
            <person name="Submissions Spin"/>
        </authorList>
    </citation>
    <scope>NUCLEOTIDE SEQUENCE [LARGE SCALE GENOMIC DNA]</scope>
    <source>
        <strain evidence="3">DSM 44830</strain>
    </source>
</reference>
<gene>
    <name evidence="2" type="ORF">GA0070564_11434</name>
</gene>
<dbReference type="EMBL" id="FMCX01000014">
    <property type="protein sequence ID" value="SCF46667.1"/>
    <property type="molecule type" value="Genomic_DNA"/>
</dbReference>
<accession>A0A1C5AN91</accession>
<dbReference type="STRING" id="262898.GA0070564_11434"/>
<dbReference type="Pfam" id="PF03596">
    <property type="entry name" value="Cad"/>
    <property type="match status" value="1"/>
</dbReference>
<dbReference type="InterPro" id="IPR004676">
    <property type="entry name" value="Cd-R_transporter"/>
</dbReference>
<protein>
    <submittedName>
        <fullName evidence="2">Cadmium resistance protein CadD, predicted permease</fullName>
    </submittedName>
</protein>
<keyword evidence="1" id="KW-0472">Membrane</keyword>
<sequence length="228" mass="23166">MPATPGHRLTHRPVLAGRDTRRSRTLPGVTDLLGSAGGAALVFAATNLDDIVVLTVLFVAARGTGRPRPRDIVAGQYLGIGALVATGVVVAAGLLVVPDPWTGLLGLLPIALGVRALLARRDDDGPPAVVGSLLGVAGVTIANGADNIAVYVPVFRSLRPATGLVFLLVFVALVAVWCAVAALLGGHPRVVRLVGRAGHWLVPAIFVAIGVTIVVGSGVLPRLAALLG</sequence>
<evidence type="ECO:0000256" key="1">
    <source>
        <dbReference type="SAM" id="Phobius"/>
    </source>
</evidence>
<keyword evidence="1" id="KW-0812">Transmembrane</keyword>
<keyword evidence="1" id="KW-1133">Transmembrane helix</keyword>
<feature type="transmembrane region" description="Helical" evidence="1">
    <location>
        <begin position="130"/>
        <end position="152"/>
    </location>
</feature>
<evidence type="ECO:0000313" key="2">
    <source>
        <dbReference type="EMBL" id="SCF46667.1"/>
    </source>
</evidence>
<organism evidence="2 3">
    <name type="scientific">Micromonospora mirobrigensis</name>
    <dbReference type="NCBI Taxonomy" id="262898"/>
    <lineage>
        <taxon>Bacteria</taxon>
        <taxon>Bacillati</taxon>
        <taxon>Actinomycetota</taxon>
        <taxon>Actinomycetes</taxon>
        <taxon>Micromonosporales</taxon>
        <taxon>Micromonosporaceae</taxon>
        <taxon>Micromonospora</taxon>
    </lineage>
</organism>
<dbReference type="Proteomes" id="UP000199504">
    <property type="component" value="Unassembled WGS sequence"/>
</dbReference>
<name>A0A1C5AN91_9ACTN</name>
<evidence type="ECO:0000313" key="3">
    <source>
        <dbReference type="Proteomes" id="UP000199504"/>
    </source>
</evidence>
<keyword evidence="3" id="KW-1185">Reference proteome</keyword>
<dbReference type="AlphaFoldDB" id="A0A1C5AN91"/>
<feature type="transmembrane region" description="Helical" evidence="1">
    <location>
        <begin position="197"/>
        <end position="220"/>
    </location>
</feature>
<feature type="transmembrane region" description="Helical" evidence="1">
    <location>
        <begin position="101"/>
        <end position="118"/>
    </location>
</feature>
<proteinExistence type="predicted"/>
<feature type="transmembrane region" description="Helical" evidence="1">
    <location>
        <begin position="72"/>
        <end position="95"/>
    </location>
</feature>
<feature type="transmembrane region" description="Helical" evidence="1">
    <location>
        <begin position="164"/>
        <end position="185"/>
    </location>
</feature>